<dbReference type="InterPro" id="IPR032466">
    <property type="entry name" value="Metal_Hydrolase"/>
</dbReference>
<dbReference type="Proteomes" id="UP001501074">
    <property type="component" value="Unassembled WGS sequence"/>
</dbReference>
<dbReference type="Gene3D" id="3.20.20.140">
    <property type="entry name" value="Metal-dependent hydrolases"/>
    <property type="match status" value="1"/>
</dbReference>
<dbReference type="SUPFAM" id="SSF51556">
    <property type="entry name" value="Metallo-dependent hydrolases"/>
    <property type="match status" value="1"/>
</dbReference>
<keyword evidence="5" id="KW-1185">Reference proteome</keyword>
<dbReference type="InterPro" id="IPR052350">
    <property type="entry name" value="Metallo-dep_Lactonases"/>
</dbReference>
<reference evidence="5" key="1">
    <citation type="journal article" date="2019" name="Int. J. Syst. Evol. Microbiol.">
        <title>The Global Catalogue of Microorganisms (GCM) 10K type strain sequencing project: providing services to taxonomists for standard genome sequencing and annotation.</title>
        <authorList>
            <consortium name="The Broad Institute Genomics Platform"/>
            <consortium name="The Broad Institute Genome Sequencing Center for Infectious Disease"/>
            <person name="Wu L."/>
            <person name="Ma J."/>
        </authorList>
    </citation>
    <scope>NUCLEOTIDE SEQUENCE [LARGE SCALE GENOMIC DNA]</scope>
    <source>
        <strain evidence="5">JCM 16902</strain>
    </source>
</reference>
<protein>
    <submittedName>
        <fullName evidence="4">Amidohydrolase family protein</fullName>
    </submittedName>
</protein>
<evidence type="ECO:0000259" key="3">
    <source>
        <dbReference type="Pfam" id="PF04909"/>
    </source>
</evidence>
<organism evidence="4 5">
    <name type="scientific">Kineosporia mesophila</name>
    <dbReference type="NCBI Taxonomy" id="566012"/>
    <lineage>
        <taxon>Bacteria</taxon>
        <taxon>Bacillati</taxon>
        <taxon>Actinomycetota</taxon>
        <taxon>Actinomycetes</taxon>
        <taxon>Kineosporiales</taxon>
        <taxon>Kineosporiaceae</taxon>
        <taxon>Kineosporia</taxon>
    </lineage>
</organism>
<feature type="region of interest" description="Disordered" evidence="2">
    <location>
        <begin position="16"/>
        <end position="38"/>
    </location>
</feature>
<evidence type="ECO:0000256" key="2">
    <source>
        <dbReference type="SAM" id="MobiDB-lite"/>
    </source>
</evidence>
<dbReference type="PANTHER" id="PTHR43569:SF2">
    <property type="entry name" value="AMIDOHYDROLASE-RELATED DOMAIN-CONTAINING PROTEIN"/>
    <property type="match status" value="1"/>
</dbReference>
<dbReference type="EMBL" id="BAAAZO010000004">
    <property type="protein sequence ID" value="GAA3610619.1"/>
    <property type="molecule type" value="Genomic_DNA"/>
</dbReference>
<proteinExistence type="inferred from homology"/>
<comment type="caution">
    <text evidence="4">The sequence shown here is derived from an EMBL/GenBank/DDBJ whole genome shotgun (WGS) entry which is preliminary data.</text>
</comment>
<evidence type="ECO:0000256" key="1">
    <source>
        <dbReference type="ARBA" id="ARBA00038310"/>
    </source>
</evidence>
<gene>
    <name evidence="4" type="ORF">GCM10022223_28400</name>
</gene>
<dbReference type="RefSeq" id="WP_231482292.1">
    <property type="nucleotide sequence ID" value="NZ_BAAAZO010000004.1"/>
</dbReference>
<evidence type="ECO:0000313" key="5">
    <source>
        <dbReference type="Proteomes" id="UP001501074"/>
    </source>
</evidence>
<dbReference type="InterPro" id="IPR006680">
    <property type="entry name" value="Amidohydro-rel"/>
</dbReference>
<accession>A0ABP6ZJE2</accession>
<dbReference type="PANTHER" id="PTHR43569">
    <property type="entry name" value="AMIDOHYDROLASE"/>
    <property type="match status" value="1"/>
</dbReference>
<feature type="domain" description="Amidohydrolase-related" evidence="3">
    <location>
        <begin position="6"/>
        <end position="267"/>
    </location>
</feature>
<evidence type="ECO:0000313" key="4">
    <source>
        <dbReference type="EMBL" id="GAA3610619.1"/>
    </source>
</evidence>
<comment type="similarity">
    <text evidence="1">Belongs to the metallo-dependent hydrolases superfamily.</text>
</comment>
<dbReference type="Pfam" id="PF04909">
    <property type="entry name" value="Amidohydro_2"/>
    <property type="match status" value="1"/>
</dbReference>
<sequence length="287" mass="32044">MTDEVVDSQLHLWEADRPGRRWPAGGGEPHAGPPPTADDLLRRMDEAGVHAAVLVPPSWEGDRNDLALEAARRHPDRFAVTGRIPLGDPRAWHRLATWREEPGLLGVRLTLHRPPWSTWLEENRLEGFWDAAEQAGVPVALYAPQAHDTIVRVAREHPALRLTIDHLGLPLGTVGEQALRLLPRLRELARLPNVAVKASAVPCHAGEPPPYRSWRRPLLDLVDAFGSDRVFWGSDLTRLPGEYRYCVDLFRRDLDYLDPADRTRVLGAGLRSWLGWAGVPSPARSSA</sequence>
<name>A0ABP6ZJE2_9ACTN</name>